<accession>A0AAV0T0X4</accession>
<dbReference type="AlphaFoldDB" id="A0AAV0T0X4"/>
<dbReference type="InterPro" id="IPR027417">
    <property type="entry name" value="P-loop_NTPase"/>
</dbReference>
<dbReference type="EMBL" id="CANTFL010000068">
    <property type="protein sequence ID" value="CAI5710669.1"/>
    <property type="molecule type" value="Genomic_DNA"/>
</dbReference>
<dbReference type="Proteomes" id="UP001162031">
    <property type="component" value="Unassembled WGS sequence"/>
</dbReference>
<proteinExistence type="predicted"/>
<dbReference type="PANTHER" id="PTHR28653">
    <property type="match status" value="1"/>
</dbReference>
<dbReference type="GO" id="GO:0097196">
    <property type="term" value="C:Shu complex"/>
    <property type="evidence" value="ECO:0007669"/>
    <property type="project" value="TreeGrafter"/>
</dbReference>
<gene>
    <name evidence="1" type="ORF">HBR001_LOCUS511</name>
</gene>
<comment type="caution">
    <text evidence="1">The sequence shown here is derived from an EMBL/GenBank/DDBJ whole genome shotgun (WGS) entry which is preliminary data.</text>
</comment>
<name>A0AAV0T0X4_HYABA</name>
<organism evidence="1 2">
    <name type="scientific">Hyaloperonospora brassicae</name>
    <name type="common">Brassica downy mildew</name>
    <name type="synonym">Peronospora brassicae</name>
    <dbReference type="NCBI Taxonomy" id="162125"/>
    <lineage>
        <taxon>Eukaryota</taxon>
        <taxon>Sar</taxon>
        <taxon>Stramenopiles</taxon>
        <taxon>Oomycota</taxon>
        <taxon>Peronosporomycetes</taxon>
        <taxon>Peronosporales</taxon>
        <taxon>Peronosporaceae</taxon>
        <taxon>Hyaloperonospora</taxon>
    </lineage>
</organism>
<reference evidence="1" key="1">
    <citation type="submission" date="2022-12" db="EMBL/GenBank/DDBJ databases">
        <authorList>
            <person name="Webb A."/>
        </authorList>
    </citation>
    <scope>NUCLEOTIDE SEQUENCE</scope>
    <source>
        <strain evidence="1">Hp1</strain>
    </source>
</reference>
<dbReference type="Gene3D" id="3.40.50.300">
    <property type="entry name" value="P-loop containing nucleotide triphosphate hydrolases"/>
    <property type="match status" value="1"/>
</dbReference>
<dbReference type="GO" id="GO:0000724">
    <property type="term" value="P:double-strand break repair via homologous recombination"/>
    <property type="evidence" value="ECO:0007669"/>
    <property type="project" value="TreeGrafter"/>
</dbReference>
<protein>
    <recommendedName>
        <fullName evidence="3">DNA recombination and repair protein Rad51-like C-terminal domain-containing protein</fullName>
    </recommendedName>
</protein>
<keyword evidence="2" id="KW-1185">Reference proteome</keyword>
<dbReference type="GO" id="GO:0003697">
    <property type="term" value="F:single-stranded DNA binding"/>
    <property type="evidence" value="ECO:0007669"/>
    <property type="project" value="TreeGrafter"/>
</dbReference>
<evidence type="ECO:0000313" key="1">
    <source>
        <dbReference type="EMBL" id="CAI5710669.1"/>
    </source>
</evidence>
<evidence type="ECO:0008006" key="3">
    <source>
        <dbReference type="Google" id="ProtNLM"/>
    </source>
</evidence>
<sequence>MPHLEAFFTHGDTGTNACFGPRASINDTVPLSARDADDVPDRSVLYVHGPELAGQTSLLLQFGFTQVKAGKNVVLVMRGTAAGMSQQAAASAIVPLSACARCQLPVQTGNDNSLWRRIHIKYLQNCAELQRFLCSLHVVAPEVSVLLVDGFETLFADESNMSNVYQTLAFLLDAREYMLATTGGGVAVVAGHSDAFLLQQQSRSLLRRWCRFLELVPAAEEPDVYTIREDIEDVANASEDTARTQVTYAFAQPVDERNGTFQLLHVQRRVL</sequence>
<evidence type="ECO:0000313" key="2">
    <source>
        <dbReference type="Proteomes" id="UP001162031"/>
    </source>
</evidence>
<dbReference type="PANTHER" id="PTHR28653:SF1">
    <property type="entry name" value="ATPASE SWSAP1"/>
    <property type="match status" value="1"/>
</dbReference>